<dbReference type="InterPro" id="IPR036812">
    <property type="entry name" value="NAD(P)_OxRdtase_dom_sf"/>
</dbReference>
<dbReference type="PANTHER" id="PTHR43625:SF78">
    <property type="entry name" value="PYRIDOXAL REDUCTASE-RELATED"/>
    <property type="match status" value="1"/>
</dbReference>
<evidence type="ECO:0000313" key="4">
    <source>
        <dbReference type="Proteomes" id="UP000054304"/>
    </source>
</evidence>
<proteinExistence type="predicted"/>
<dbReference type="GO" id="GO:0016491">
    <property type="term" value="F:oxidoreductase activity"/>
    <property type="evidence" value="ECO:0007669"/>
    <property type="project" value="UniProtKB-KW"/>
</dbReference>
<evidence type="ECO:0000256" key="1">
    <source>
        <dbReference type="ARBA" id="ARBA00023002"/>
    </source>
</evidence>
<dbReference type="AlphaFoldDB" id="A0A0C7N0Y8"/>
<dbReference type="STRING" id="1245769.A0A0C7N0Y8"/>
<dbReference type="OrthoDB" id="37537at2759"/>
<feature type="domain" description="NADP-dependent oxidoreductase" evidence="2">
    <location>
        <begin position="17"/>
        <end position="322"/>
    </location>
</feature>
<evidence type="ECO:0000259" key="2">
    <source>
        <dbReference type="Pfam" id="PF00248"/>
    </source>
</evidence>
<dbReference type="Pfam" id="PF00248">
    <property type="entry name" value="Aldo_ket_red"/>
    <property type="match status" value="1"/>
</dbReference>
<reference evidence="3 4" key="1">
    <citation type="submission" date="2014-12" db="EMBL/GenBank/DDBJ databases">
        <authorList>
            <person name="Neuveglise Cecile"/>
        </authorList>
    </citation>
    <scope>NUCLEOTIDE SEQUENCE [LARGE SCALE GENOMIC DNA]</scope>
    <source>
        <strain evidence="3 4">CBS 12615</strain>
    </source>
</reference>
<dbReference type="EMBL" id="LN736360">
    <property type="protein sequence ID" value="CEP60182.1"/>
    <property type="molecule type" value="Genomic_DNA"/>
</dbReference>
<accession>A0A0C7N0Y8</accession>
<gene>
    <name evidence="3" type="ORF">LALA0_S01e04874g</name>
</gene>
<dbReference type="RefSeq" id="XP_022626427.1">
    <property type="nucleotide sequence ID" value="XM_022774318.1"/>
</dbReference>
<dbReference type="GO" id="GO:0005737">
    <property type="term" value="C:cytoplasm"/>
    <property type="evidence" value="ECO:0007669"/>
    <property type="project" value="TreeGrafter"/>
</dbReference>
<dbReference type="InterPro" id="IPR023210">
    <property type="entry name" value="NADP_OxRdtase_dom"/>
</dbReference>
<name>A0A0C7N0Y8_9SACH</name>
<dbReference type="Proteomes" id="UP000054304">
    <property type="component" value="Unassembled WGS sequence"/>
</dbReference>
<evidence type="ECO:0000313" key="3">
    <source>
        <dbReference type="EMBL" id="CEP60182.1"/>
    </source>
</evidence>
<dbReference type="CDD" id="cd19077">
    <property type="entry name" value="AKR_AKR8A1-2"/>
    <property type="match status" value="1"/>
</dbReference>
<sequence length="336" mass="37171">MRTPEEIRAAHFKATAGYGLMGLAMPPNPPPKETSFAAIDTAIKLQEKPVLLNVGEFYGPNFINLQVAREYFESRPGVREKVIVSCKGCFDIKTFTPLGDRASVIKSVENCVREIGGFIDIFEPARLDVKLAGSNVYPAETFDTLVEFVQKGVIGAISLSEVDAKQIAAIDDKYHDYLACVEVELSLFSPEILSNGVADICNARGLPILCYSPLCRGLLTGSIKSADDVPEGNYRRSLKRFSGEALEHNLQLNKFLQEEIVDKREDGITLPQVAMAWIVSNNSKYPGTKFIPLSGGSSGRRVLENYTFKKLSDSELQKINAFLKDFTVVGDRYERI</sequence>
<dbReference type="PANTHER" id="PTHR43625">
    <property type="entry name" value="AFLATOXIN B1 ALDEHYDE REDUCTASE"/>
    <property type="match status" value="1"/>
</dbReference>
<dbReference type="Gene3D" id="3.20.20.100">
    <property type="entry name" value="NADP-dependent oxidoreductase domain"/>
    <property type="match status" value="1"/>
</dbReference>
<dbReference type="SUPFAM" id="SSF51430">
    <property type="entry name" value="NAD(P)-linked oxidoreductase"/>
    <property type="match status" value="1"/>
</dbReference>
<dbReference type="HOGENOM" id="CLU_023205_2_1_1"/>
<dbReference type="GeneID" id="34683556"/>
<organism evidence="3 4">
    <name type="scientific">Lachancea lanzarotensis</name>
    <dbReference type="NCBI Taxonomy" id="1245769"/>
    <lineage>
        <taxon>Eukaryota</taxon>
        <taxon>Fungi</taxon>
        <taxon>Dikarya</taxon>
        <taxon>Ascomycota</taxon>
        <taxon>Saccharomycotina</taxon>
        <taxon>Saccharomycetes</taxon>
        <taxon>Saccharomycetales</taxon>
        <taxon>Saccharomycetaceae</taxon>
        <taxon>Lachancea</taxon>
    </lineage>
</organism>
<dbReference type="InterPro" id="IPR050791">
    <property type="entry name" value="Aldo-Keto_reductase"/>
</dbReference>
<protein>
    <submittedName>
        <fullName evidence="3">LALA0S01e04874g1_1</fullName>
    </submittedName>
</protein>
<keyword evidence="4" id="KW-1185">Reference proteome</keyword>
<keyword evidence="1" id="KW-0560">Oxidoreductase</keyword>